<accession>A0AAW2X5S7</accession>
<proteinExistence type="predicted"/>
<name>A0AAW2X5S7_9LAMI</name>
<reference evidence="2" key="1">
    <citation type="submission" date="2020-06" db="EMBL/GenBank/DDBJ databases">
        <authorList>
            <person name="Li T."/>
            <person name="Hu X."/>
            <person name="Zhang T."/>
            <person name="Song X."/>
            <person name="Zhang H."/>
            <person name="Dai N."/>
            <person name="Sheng W."/>
            <person name="Hou X."/>
            <person name="Wei L."/>
        </authorList>
    </citation>
    <scope>NUCLEOTIDE SEQUENCE</scope>
    <source>
        <strain evidence="2">KEN1</strain>
        <tissue evidence="2">Leaf</tissue>
    </source>
</reference>
<gene>
    <name evidence="2" type="ORF">Slati_1937600</name>
</gene>
<sequence length="98" mass="10744">MKRLRENQASRNRGRSRTVTPTLGVPREPPSDGGHGGPNQRSDHINLGKGPDQQGLHPNDLDEQMQDLHDKPLQGELSNEPIPEPMKVSRTVIAGPAE</sequence>
<protein>
    <submittedName>
        <fullName evidence="2">Uncharacterized protein</fullName>
    </submittedName>
</protein>
<evidence type="ECO:0000313" key="2">
    <source>
        <dbReference type="EMBL" id="KAL0448097.1"/>
    </source>
</evidence>
<reference evidence="2" key="2">
    <citation type="journal article" date="2024" name="Plant">
        <title>Genomic evolution and insights into agronomic trait innovations of Sesamum species.</title>
        <authorList>
            <person name="Miao H."/>
            <person name="Wang L."/>
            <person name="Qu L."/>
            <person name="Liu H."/>
            <person name="Sun Y."/>
            <person name="Le M."/>
            <person name="Wang Q."/>
            <person name="Wei S."/>
            <person name="Zheng Y."/>
            <person name="Lin W."/>
            <person name="Duan Y."/>
            <person name="Cao H."/>
            <person name="Xiong S."/>
            <person name="Wang X."/>
            <person name="Wei L."/>
            <person name="Li C."/>
            <person name="Ma Q."/>
            <person name="Ju M."/>
            <person name="Zhao R."/>
            <person name="Li G."/>
            <person name="Mu C."/>
            <person name="Tian Q."/>
            <person name="Mei H."/>
            <person name="Zhang T."/>
            <person name="Gao T."/>
            <person name="Zhang H."/>
        </authorList>
    </citation>
    <scope>NUCLEOTIDE SEQUENCE</scope>
    <source>
        <strain evidence="2">KEN1</strain>
    </source>
</reference>
<feature type="region of interest" description="Disordered" evidence="1">
    <location>
        <begin position="1"/>
        <end position="98"/>
    </location>
</feature>
<dbReference type="AlphaFoldDB" id="A0AAW2X5S7"/>
<dbReference type="EMBL" id="JACGWN010000006">
    <property type="protein sequence ID" value="KAL0448097.1"/>
    <property type="molecule type" value="Genomic_DNA"/>
</dbReference>
<evidence type="ECO:0000256" key="1">
    <source>
        <dbReference type="SAM" id="MobiDB-lite"/>
    </source>
</evidence>
<comment type="caution">
    <text evidence="2">The sequence shown here is derived from an EMBL/GenBank/DDBJ whole genome shotgun (WGS) entry which is preliminary data.</text>
</comment>
<organism evidence="2">
    <name type="scientific">Sesamum latifolium</name>
    <dbReference type="NCBI Taxonomy" id="2727402"/>
    <lineage>
        <taxon>Eukaryota</taxon>
        <taxon>Viridiplantae</taxon>
        <taxon>Streptophyta</taxon>
        <taxon>Embryophyta</taxon>
        <taxon>Tracheophyta</taxon>
        <taxon>Spermatophyta</taxon>
        <taxon>Magnoliopsida</taxon>
        <taxon>eudicotyledons</taxon>
        <taxon>Gunneridae</taxon>
        <taxon>Pentapetalae</taxon>
        <taxon>asterids</taxon>
        <taxon>lamiids</taxon>
        <taxon>Lamiales</taxon>
        <taxon>Pedaliaceae</taxon>
        <taxon>Sesamum</taxon>
    </lineage>
</organism>
<feature type="compositionally biased region" description="Polar residues" evidence="1">
    <location>
        <begin position="9"/>
        <end position="21"/>
    </location>
</feature>